<dbReference type="AlphaFoldDB" id="A0A177B532"/>
<gene>
    <name evidence="1" type="ORF">A3Q56_02856</name>
</gene>
<protein>
    <submittedName>
        <fullName evidence="1">Uncharacterized protein</fullName>
    </submittedName>
</protein>
<evidence type="ECO:0000313" key="2">
    <source>
        <dbReference type="Proteomes" id="UP000078046"/>
    </source>
</evidence>
<reference evidence="1 2" key="1">
    <citation type="submission" date="2016-04" db="EMBL/GenBank/DDBJ databases">
        <title>The genome of Intoshia linei affirms orthonectids as highly simplified spiralians.</title>
        <authorList>
            <person name="Mikhailov K.V."/>
            <person name="Slusarev G.S."/>
            <person name="Nikitin M.A."/>
            <person name="Logacheva M.D."/>
            <person name="Penin A."/>
            <person name="Aleoshin V."/>
            <person name="Panchin Y.V."/>
        </authorList>
    </citation>
    <scope>NUCLEOTIDE SEQUENCE [LARGE SCALE GENOMIC DNA]</scope>
    <source>
        <strain evidence="1">Intl2013</strain>
        <tissue evidence="1">Whole animal</tissue>
    </source>
</reference>
<evidence type="ECO:0000313" key="1">
    <source>
        <dbReference type="EMBL" id="OAF69389.1"/>
    </source>
</evidence>
<keyword evidence="2" id="KW-1185">Reference proteome</keyword>
<dbReference type="EMBL" id="LWCA01000289">
    <property type="protein sequence ID" value="OAF69389.1"/>
    <property type="molecule type" value="Genomic_DNA"/>
</dbReference>
<accession>A0A177B532</accession>
<organism evidence="1 2">
    <name type="scientific">Intoshia linei</name>
    <dbReference type="NCBI Taxonomy" id="1819745"/>
    <lineage>
        <taxon>Eukaryota</taxon>
        <taxon>Metazoa</taxon>
        <taxon>Spiralia</taxon>
        <taxon>Lophotrochozoa</taxon>
        <taxon>Mesozoa</taxon>
        <taxon>Orthonectida</taxon>
        <taxon>Rhopaluridae</taxon>
        <taxon>Intoshia</taxon>
    </lineage>
</organism>
<proteinExistence type="predicted"/>
<comment type="caution">
    <text evidence="1">The sequence shown here is derived from an EMBL/GenBank/DDBJ whole genome shotgun (WGS) entry which is preliminary data.</text>
</comment>
<name>A0A177B532_9BILA</name>
<dbReference type="SUPFAM" id="SSF48726">
    <property type="entry name" value="Immunoglobulin"/>
    <property type="match status" value="1"/>
</dbReference>
<dbReference type="Proteomes" id="UP000078046">
    <property type="component" value="Unassembled WGS sequence"/>
</dbReference>
<sequence length="96" mass="11013">MGSLFFPYSLTVQCTVLVNVSEIAILKDNVILNITRFDVGRHFNKYSVFVQFPIVVYADSGKYQCFAKICNLYQTPIILWSDELNVEIKQMGKLIV</sequence>
<dbReference type="InterPro" id="IPR036179">
    <property type="entry name" value="Ig-like_dom_sf"/>
</dbReference>